<evidence type="ECO:0000256" key="4">
    <source>
        <dbReference type="SAM" id="MobiDB-lite"/>
    </source>
</evidence>
<feature type="transmembrane region" description="Helical" evidence="5">
    <location>
        <begin position="306"/>
        <end position="331"/>
    </location>
</feature>
<dbReference type="SMART" id="SM00326">
    <property type="entry name" value="SH3"/>
    <property type="match status" value="3"/>
</dbReference>
<reference evidence="7" key="1">
    <citation type="submission" date="2025-08" db="UniProtKB">
        <authorList>
            <consortium name="Ensembl"/>
        </authorList>
    </citation>
    <scope>IDENTIFICATION</scope>
</reference>
<dbReference type="AlphaFoldDB" id="A0A3B3Q789"/>
<feature type="region of interest" description="Disordered" evidence="4">
    <location>
        <begin position="483"/>
        <end position="502"/>
    </location>
</feature>
<keyword evidence="1 2" id="KW-0728">SH3 domain</keyword>
<feature type="domain" description="SH3" evidence="6">
    <location>
        <begin position="1"/>
        <end position="41"/>
    </location>
</feature>
<evidence type="ECO:0000313" key="8">
    <source>
        <dbReference type="Proteomes" id="UP000261540"/>
    </source>
</evidence>
<dbReference type="PROSITE" id="PS50002">
    <property type="entry name" value="SH3"/>
    <property type="match status" value="3"/>
</dbReference>
<evidence type="ECO:0000259" key="6">
    <source>
        <dbReference type="PROSITE" id="PS50002"/>
    </source>
</evidence>
<keyword evidence="5" id="KW-0472">Membrane</keyword>
<dbReference type="GO" id="GO:0007015">
    <property type="term" value="P:actin filament organization"/>
    <property type="evidence" value="ECO:0007669"/>
    <property type="project" value="TreeGrafter"/>
</dbReference>
<keyword evidence="5" id="KW-1133">Transmembrane helix</keyword>
<dbReference type="Gene3D" id="2.30.30.40">
    <property type="entry name" value="SH3 Domains"/>
    <property type="match status" value="3"/>
</dbReference>
<feature type="coiled-coil region" evidence="3">
    <location>
        <begin position="502"/>
        <end position="547"/>
    </location>
</feature>
<evidence type="ECO:0000256" key="5">
    <source>
        <dbReference type="SAM" id="Phobius"/>
    </source>
</evidence>
<dbReference type="InterPro" id="IPR036028">
    <property type="entry name" value="SH3-like_dom_sf"/>
</dbReference>
<dbReference type="GeneTree" id="ENSGT00940000155886"/>
<protein>
    <submittedName>
        <fullName evidence="7">SH3-domain kinase binding protein 1</fullName>
    </submittedName>
</protein>
<name>A0A3B3Q789_9TELE</name>
<dbReference type="SUPFAM" id="SSF50044">
    <property type="entry name" value="SH3-domain"/>
    <property type="match status" value="3"/>
</dbReference>
<evidence type="ECO:0000256" key="2">
    <source>
        <dbReference type="PROSITE-ProRule" id="PRU00192"/>
    </source>
</evidence>
<evidence type="ECO:0000256" key="3">
    <source>
        <dbReference type="SAM" id="Coils"/>
    </source>
</evidence>
<proteinExistence type="predicted"/>
<dbReference type="Proteomes" id="UP000261540">
    <property type="component" value="Unplaced"/>
</dbReference>
<dbReference type="PRINTS" id="PR00452">
    <property type="entry name" value="SH3DOMAIN"/>
</dbReference>
<dbReference type="PANTHER" id="PTHR14167:SF92">
    <property type="entry name" value="CIN85 AND CD2AP RELATED, ISOFORM J"/>
    <property type="match status" value="1"/>
</dbReference>
<feature type="domain" description="SH3" evidence="6">
    <location>
        <begin position="66"/>
        <end position="125"/>
    </location>
</feature>
<keyword evidence="5" id="KW-0812">Transmembrane</keyword>
<dbReference type="InterPro" id="IPR050384">
    <property type="entry name" value="Endophilin_SH3RF"/>
</dbReference>
<reference evidence="7" key="2">
    <citation type="submission" date="2025-09" db="UniProtKB">
        <authorList>
            <consortium name="Ensembl"/>
        </authorList>
    </citation>
    <scope>IDENTIFICATION</scope>
</reference>
<dbReference type="Pfam" id="PF14604">
    <property type="entry name" value="SH3_9"/>
    <property type="match status" value="2"/>
</dbReference>
<dbReference type="STRING" id="1676925.ENSPKIP00000001500"/>
<dbReference type="PRINTS" id="PR00499">
    <property type="entry name" value="P67PHOX"/>
</dbReference>
<keyword evidence="8" id="KW-1185">Reference proteome</keyword>
<feature type="compositionally biased region" description="Basic and acidic residues" evidence="4">
    <location>
        <begin position="491"/>
        <end position="502"/>
    </location>
</feature>
<accession>A0A3B3Q789</accession>
<dbReference type="InterPro" id="IPR001452">
    <property type="entry name" value="SH3_domain"/>
</dbReference>
<sequence>MTLVVGDIISNIHKNEGGWWQGELAGRRGLFPDNFVKVSSRALSAPMQPVHWSSQCPCTRLYTGNVRRRWCMATFSYTPQHKDELELKPGDVIEITEEVEEGWWEGRLNGKMGMFPSNFTRKYAEDAEDQDGCPSAPDSSSGTETQSKEPECGSLRLVNSSEIQPEQLRAPAFGDILRDKHSSMNQDGGMEKVRLCCLPTLNTVHRKRPHFCLHSKVREMTNAEAVGKIKAREFCKAMFSYEAQNEDELSIKEGDIVAIINKECVDPGWWQGELQGRQGIFPDNFVRLLVLDEETVVSLLLPSVSVFVTLVLFISVLCLGVSYCHAIYLCVSEFILLVDELKPGVDIQKSGRPAIPPKKPLLLKPTKLLGQPAIDSVMPPQKPEKPSFCSFSSTKEVEDFDSIVTTSEKLNHLTATRPRVADRRPRTQGLQHVSGPAVGCVHAFSLLGVCGGHLTLCFTLLGTAAAFGIRLLLPPKPAMIPPSGAFSSHGPDTKSRSESVSVEELRTQLRDLRGTVELMGKQHKKEIKQLMNELDEEKKIRLSLQVQKCINPNIH</sequence>
<dbReference type="Pfam" id="PF00018">
    <property type="entry name" value="SH3_1"/>
    <property type="match status" value="1"/>
</dbReference>
<evidence type="ECO:0000256" key="1">
    <source>
        <dbReference type="ARBA" id="ARBA00022443"/>
    </source>
</evidence>
<dbReference type="PANTHER" id="PTHR14167">
    <property type="entry name" value="SH3 DOMAIN-CONTAINING"/>
    <property type="match status" value="1"/>
</dbReference>
<feature type="transmembrane region" description="Helical" evidence="5">
    <location>
        <begin position="453"/>
        <end position="473"/>
    </location>
</feature>
<organism evidence="7 8">
    <name type="scientific">Paramormyrops kingsleyae</name>
    <dbReference type="NCBI Taxonomy" id="1676925"/>
    <lineage>
        <taxon>Eukaryota</taxon>
        <taxon>Metazoa</taxon>
        <taxon>Chordata</taxon>
        <taxon>Craniata</taxon>
        <taxon>Vertebrata</taxon>
        <taxon>Euteleostomi</taxon>
        <taxon>Actinopterygii</taxon>
        <taxon>Neopterygii</taxon>
        <taxon>Teleostei</taxon>
        <taxon>Osteoglossocephala</taxon>
        <taxon>Osteoglossomorpha</taxon>
        <taxon>Osteoglossiformes</taxon>
        <taxon>Mormyridae</taxon>
        <taxon>Paramormyrops</taxon>
    </lineage>
</organism>
<dbReference type="Ensembl" id="ENSPKIT00000025420.1">
    <property type="protein sequence ID" value="ENSPKIP00000001500.1"/>
    <property type="gene ID" value="ENSPKIG00000019762.1"/>
</dbReference>
<dbReference type="GO" id="GO:0016477">
    <property type="term" value="P:cell migration"/>
    <property type="evidence" value="ECO:0007669"/>
    <property type="project" value="TreeGrafter"/>
</dbReference>
<evidence type="ECO:0000313" key="7">
    <source>
        <dbReference type="Ensembl" id="ENSPKIP00000001500.1"/>
    </source>
</evidence>
<feature type="region of interest" description="Disordered" evidence="4">
    <location>
        <begin position="126"/>
        <end position="151"/>
    </location>
</feature>
<keyword evidence="3" id="KW-0175">Coiled coil</keyword>
<feature type="domain" description="SH3" evidence="6">
    <location>
        <begin position="230"/>
        <end position="291"/>
    </location>
</feature>